<protein>
    <recommendedName>
        <fullName evidence="2">DUF6534 domain-containing protein</fullName>
    </recommendedName>
</protein>
<dbReference type="InterPro" id="IPR045339">
    <property type="entry name" value="DUF6534"/>
</dbReference>
<proteinExistence type="predicted"/>
<evidence type="ECO:0000259" key="2">
    <source>
        <dbReference type="Pfam" id="PF20152"/>
    </source>
</evidence>
<dbReference type="EMBL" id="JAACJN010000013">
    <property type="protein sequence ID" value="KAF5390869.1"/>
    <property type="molecule type" value="Genomic_DNA"/>
</dbReference>
<feature type="transmembrane region" description="Helical" evidence="1">
    <location>
        <begin position="128"/>
        <end position="151"/>
    </location>
</feature>
<dbReference type="AlphaFoldDB" id="A0A8H5HWG7"/>
<keyword evidence="1" id="KW-1133">Transmembrane helix</keyword>
<feature type="transmembrane region" description="Helical" evidence="1">
    <location>
        <begin position="55"/>
        <end position="74"/>
    </location>
</feature>
<gene>
    <name evidence="3" type="ORF">D9757_004495</name>
</gene>
<keyword evidence="1" id="KW-0812">Transmembrane</keyword>
<evidence type="ECO:0000313" key="3">
    <source>
        <dbReference type="EMBL" id="KAF5390869.1"/>
    </source>
</evidence>
<comment type="caution">
    <text evidence="3">The sequence shown here is derived from an EMBL/GenBank/DDBJ whole genome shotgun (WGS) entry which is preliminary data.</text>
</comment>
<dbReference type="Proteomes" id="UP000518752">
    <property type="component" value="Unassembled WGS sequence"/>
</dbReference>
<keyword evidence="4" id="KW-1185">Reference proteome</keyword>
<name>A0A8H5HWG7_9AGAR</name>
<feature type="transmembrane region" description="Helical" evidence="1">
    <location>
        <begin position="163"/>
        <end position="182"/>
    </location>
</feature>
<feature type="domain" description="DUF6534" evidence="2">
    <location>
        <begin position="97"/>
        <end position="174"/>
    </location>
</feature>
<organism evidence="3 4">
    <name type="scientific">Collybiopsis confluens</name>
    <dbReference type="NCBI Taxonomy" id="2823264"/>
    <lineage>
        <taxon>Eukaryota</taxon>
        <taxon>Fungi</taxon>
        <taxon>Dikarya</taxon>
        <taxon>Basidiomycota</taxon>
        <taxon>Agaricomycotina</taxon>
        <taxon>Agaricomycetes</taxon>
        <taxon>Agaricomycetidae</taxon>
        <taxon>Agaricales</taxon>
        <taxon>Marasmiineae</taxon>
        <taxon>Omphalotaceae</taxon>
        <taxon>Collybiopsis</taxon>
    </lineage>
</organism>
<accession>A0A8H5HWG7</accession>
<dbReference type="OrthoDB" id="2944268at2759"/>
<dbReference type="Pfam" id="PF20152">
    <property type="entry name" value="DUF6534"/>
    <property type="match status" value="1"/>
</dbReference>
<sequence>MVYYYMGLDDISGHDVRTVLFSASILEYFDISESTRSRNKVVTTILSFLGSAPQISYAPLYQIVYVIVLDGMLISTLHNPSVFDSIYATIVSCILEALADISISLVLVWKLKSIQSIRISTRKLLHKICLYVVAYGCITATSSVLVLVMWMVNINGYLSLTYFTGRIYSLTVLCNSIFVAGWRAEAAGFNDGNLTAADPPQDINGRRNKRRALNDIDFSLRLEIHSASAPEVAATSSSATFVPSSTIQVTNCGPLSSAGVV</sequence>
<evidence type="ECO:0000313" key="4">
    <source>
        <dbReference type="Proteomes" id="UP000518752"/>
    </source>
</evidence>
<reference evidence="3 4" key="1">
    <citation type="journal article" date="2020" name="ISME J.">
        <title>Uncovering the hidden diversity of litter-decomposition mechanisms in mushroom-forming fungi.</title>
        <authorList>
            <person name="Floudas D."/>
            <person name="Bentzer J."/>
            <person name="Ahren D."/>
            <person name="Johansson T."/>
            <person name="Persson P."/>
            <person name="Tunlid A."/>
        </authorList>
    </citation>
    <scope>NUCLEOTIDE SEQUENCE [LARGE SCALE GENOMIC DNA]</scope>
    <source>
        <strain evidence="3 4">CBS 406.79</strain>
    </source>
</reference>
<keyword evidence="1" id="KW-0472">Membrane</keyword>
<feature type="transmembrane region" description="Helical" evidence="1">
    <location>
        <begin position="86"/>
        <end position="108"/>
    </location>
</feature>
<evidence type="ECO:0000256" key="1">
    <source>
        <dbReference type="SAM" id="Phobius"/>
    </source>
</evidence>